<dbReference type="RefSeq" id="WP_230564065.1">
    <property type="nucleotide sequence ID" value="NZ_JAJITC010000018.1"/>
</dbReference>
<evidence type="ECO:0000313" key="1">
    <source>
        <dbReference type="EMBL" id="MCC8405290.1"/>
    </source>
</evidence>
<dbReference type="Proteomes" id="UP001430614">
    <property type="component" value="Unassembled WGS sequence"/>
</dbReference>
<comment type="caution">
    <text evidence="1">The sequence shown here is derived from an EMBL/GenBank/DDBJ whole genome shotgun (WGS) entry which is preliminary data.</text>
</comment>
<reference evidence="1 2" key="1">
    <citation type="submission" date="2021-11" db="EMBL/GenBank/DDBJ databases">
        <authorList>
            <person name="Oh E.-T."/>
            <person name="Kim S.-B."/>
        </authorList>
    </citation>
    <scope>NUCLEOTIDE SEQUENCE [LARGE SCALE GENOMIC DNA]</scope>
    <source>
        <strain evidence="1 2">MMS20-SJTN17</strain>
    </source>
</reference>
<organism evidence="1 2">
    <name type="scientific">Paraburkholderia translucens</name>
    <dbReference type="NCBI Taxonomy" id="2886945"/>
    <lineage>
        <taxon>Bacteria</taxon>
        <taxon>Pseudomonadati</taxon>
        <taxon>Pseudomonadota</taxon>
        <taxon>Betaproteobacteria</taxon>
        <taxon>Burkholderiales</taxon>
        <taxon>Burkholderiaceae</taxon>
        <taxon>Paraburkholderia</taxon>
    </lineage>
</organism>
<keyword evidence="2" id="KW-1185">Reference proteome</keyword>
<dbReference type="EMBL" id="JAJITC010000018">
    <property type="protein sequence ID" value="MCC8405290.1"/>
    <property type="molecule type" value="Genomic_DNA"/>
</dbReference>
<evidence type="ECO:0000313" key="2">
    <source>
        <dbReference type="Proteomes" id="UP001430614"/>
    </source>
</evidence>
<sequence>MIPKLAIGAIFAAGAATTIPQLNHIAHNIVRAQGASLAESVAMMRDPAGYQMGITARLQDGANGSMYMTNEVAASLGGSTTALTAADANPDASMAKFNSLAADRN</sequence>
<proteinExistence type="predicted"/>
<gene>
    <name evidence="1" type="ORF">LJ655_26080</name>
</gene>
<accession>A0ABS8KKN5</accession>
<name>A0ABS8KKN5_9BURK</name>
<protein>
    <submittedName>
        <fullName evidence="1">Uncharacterized protein</fullName>
    </submittedName>
</protein>